<dbReference type="AlphaFoldDB" id="A0A1V4AR88"/>
<name>A0A1V4AR88_9BACT</name>
<reference evidence="1 2" key="1">
    <citation type="journal article" date="2017" name="Water Res.">
        <title>Discovery and metagenomic analysis of an anammox bacterial enrichment related to Candidatus "Brocadia caroliniensis" in a full-scale glycerol-fed nitritation-denitritation separate centrate treatment process.</title>
        <authorList>
            <person name="Park H."/>
            <person name="Brotto A.C."/>
            <person name="van Loosdrecht M.C."/>
            <person name="Chandran K."/>
        </authorList>
    </citation>
    <scope>NUCLEOTIDE SEQUENCE [LARGE SCALE GENOMIC DNA]</scope>
    <source>
        <strain evidence="1">26THWARD</strain>
    </source>
</reference>
<evidence type="ECO:0000313" key="2">
    <source>
        <dbReference type="Proteomes" id="UP000189681"/>
    </source>
</evidence>
<dbReference type="EMBL" id="AYTS01000126">
    <property type="protein sequence ID" value="OOP55625.1"/>
    <property type="molecule type" value="Genomic_DNA"/>
</dbReference>
<feature type="non-terminal residue" evidence="1">
    <location>
        <position position="67"/>
    </location>
</feature>
<protein>
    <submittedName>
        <fullName evidence="1">Uncharacterized protein</fullName>
    </submittedName>
</protein>
<organism evidence="1 2">
    <name type="scientific">Candidatus Brocadia carolinensis</name>
    <dbReference type="NCBI Taxonomy" id="1004156"/>
    <lineage>
        <taxon>Bacteria</taxon>
        <taxon>Pseudomonadati</taxon>
        <taxon>Planctomycetota</taxon>
        <taxon>Candidatus Brocadiia</taxon>
        <taxon>Candidatus Brocadiales</taxon>
        <taxon>Candidatus Brocadiaceae</taxon>
        <taxon>Candidatus Brocadia</taxon>
    </lineage>
</organism>
<gene>
    <name evidence="1" type="ORF">AYP45_13295</name>
</gene>
<accession>A0A1V4AR88</accession>
<comment type="caution">
    <text evidence="1">The sequence shown here is derived from an EMBL/GenBank/DDBJ whole genome shotgun (WGS) entry which is preliminary data.</text>
</comment>
<evidence type="ECO:0000313" key="1">
    <source>
        <dbReference type="EMBL" id="OOP55625.1"/>
    </source>
</evidence>
<proteinExistence type="predicted"/>
<sequence length="67" mass="7976">MNSEDCVDIFRLLWYNHGMYIRDAYKKRGDKKYSCLVLVETIRTKKGPRQKTILTLGNIDVPREQWA</sequence>
<dbReference type="Proteomes" id="UP000189681">
    <property type="component" value="Unassembled WGS sequence"/>
</dbReference>